<proteinExistence type="predicted"/>
<reference evidence="1" key="1">
    <citation type="journal article" date="2022" name="Int. J. Mol. Sci.">
        <title>Draft Genome of Tanacetum Coccineum: Genomic Comparison of Closely Related Tanacetum-Family Plants.</title>
        <authorList>
            <person name="Yamashiro T."/>
            <person name="Shiraishi A."/>
            <person name="Nakayama K."/>
            <person name="Satake H."/>
        </authorList>
    </citation>
    <scope>NUCLEOTIDE SEQUENCE</scope>
</reference>
<sequence length="89" mass="10236">MKKLKENVHTIQVGCQTYEGAHLDKDCPLNKEVKGMKEVKYGEFSRPFPNNKYEGFSDNEEQETDDSRMAEAVAALEATLKKKREEPKK</sequence>
<keyword evidence="2" id="KW-1185">Reference proteome</keyword>
<accession>A0ABQ4WL53</accession>
<name>A0ABQ4WL53_9ASTR</name>
<organism evidence="1 2">
    <name type="scientific">Tanacetum coccineum</name>
    <dbReference type="NCBI Taxonomy" id="301880"/>
    <lineage>
        <taxon>Eukaryota</taxon>
        <taxon>Viridiplantae</taxon>
        <taxon>Streptophyta</taxon>
        <taxon>Embryophyta</taxon>
        <taxon>Tracheophyta</taxon>
        <taxon>Spermatophyta</taxon>
        <taxon>Magnoliopsida</taxon>
        <taxon>eudicotyledons</taxon>
        <taxon>Gunneridae</taxon>
        <taxon>Pentapetalae</taxon>
        <taxon>asterids</taxon>
        <taxon>campanulids</taxon>
        <taxon>Asterales</taxon>
        <taxon>Asteraceae</taxon>
        <taxon>Asteroideae</taxon>
        <taxon>Anthemideae</taxon>
        <taxon>Anthemidinae</taxon>
        <taxon>Tanacetum</taxon>
    </lineage>
</organism>
<reference evidence="1" key="2">
    <citation type="submission" date="2022-01" db="EMBL/GenBank/DDBJ databases">
        <authorList>
            <person name="Yamashiro T."/>
            <person name="Shiraishi A."/>
            <person name="Satake H."/>
            <person name="Nakayama K."/>
        </authorList>
    </citation>
    <scope>NUCLEOTIDE SEQUENCE</scope>
</reference>
<comment type="caution">
    <text evidence="1">The sequence shown here is derived from an EMBL/GenBank/DDBJ whole genome shotgun (WGS) entry which is preliminary data.</text>
</comment>
<evidence type="ECO:0000313" key="1">
    <source>
        <dbReference type="EMBL" id="GJS53636.1"/>
    </source>
</evidence>
<evidence type="ECO:0000313" key="2">
    <source>
        <dbReference type="Proteomes" id="UP001151760"/>
    </source>
</evidence>
<dbReference type="EMBL" id="BQNB010008739">
    <property type="protein sequence ID" value="GJS53636.1"/>
    <property type="molecule type" value="Genomic_DNA"/>
</dbReference>
<gene>
    <name evidence="1" type="ORF">Tco_0626998</name>
</gene>
<protein>
    <submittedName>
        <fullName evidence="1">Uncharacterized protein</fullName>
    </submittedName>
</protein>
<dbReference type="Proteomes" id="UP001151760">
    <property type="component" value="Unassembled WGS sequence"/>
</dbReference>